<dbReference type="Pfam" id="PF00583">
    <property type="entry name" value="Acetyltransf_1"/>
    <property type="match status" value="1"/>
</dbReference>
<dbReference type="InterPro" id="IPR016181">
    <property type="entry name" value="Acyl_CoA_acyltransferase"/>
</dbReference>
<keyword evidence="3" id="KW-1185">Reference proteome</keyword>
<sequence length="195" mass="21640">MQYLPLTEAFFPAVVLLANQIHGDNYLTVSELQQMWQSGIKNNINASFIAFDNTTVVGFRISYAAGQWLQDKWCSVSLWPVSSTKMAYFKSVGVKPEYRGEGVAKNLLLHSICALQQQGAEAGLAHIWRESPGNAAQLYFAKAGAKLLYVHPDRWRHLSETMGYICPCCGNLCRCTAAEMVLPFAKIDNSLAVSE</sequence>
<dbReference type="Proteomes" id="UP001231109">
    <property type="component" value="Unassembled WGS sequence"/>
</dbReference>
<proteinExistence type="predicted"/>
<dbReference type="EMBL" id="JAPJDZ010000046">
    <property type="protein sequence ID" value="MDP5137347.1"/>
    <property type="molecule type" value="Genomic_DNA"/>
</dbReference>
<evidence type="ECO:0000313" key="3">
    <source>
        <dbReference type="Proteomes" id="UP001231109"/>
    </source>
</evidence>
<name>A0ABT9I1T1_9GAMM</name>
<gene>
    <name evidence="2" type="ORF">ORJ04_15430</name>
</gene>
<evidence type="ECO:0000313" key="2">
    <source>
        <dbReference type="EMBL" id="MDP5137347.1"/>
    </source>
</evidence>
<dbReference type="RefSeq" id="WP_305976710.1">
    <property type="nucleotide sequence ID" value="NZ_JAPJDZ010000046.1"/>
</dbReference>
<accession>A0ABT9I1T1</accession>
<dbReference type="SUPFAM" id="SSF55729">
    <property type="entry name" value="Acyl-CoA N-acyltransferases (Nat)"/>
    <property type="match status" value="1"/>
</dbReference>
<dbReference type="PROSITE" id="PS51186">
    <property type="entry name" value="GNAT"/>
    <property type="match status" value="1"/>
</dbReference>
<evidence type="ECO:0000259" key="1">
    <source>
        <dbReference type="PROSITE" id="PS51186"/>
    </source>
</evidence>
<protein>
    <submittedName>
        <fullName evidence="2">GNAT family N-acetyltransferase</fullName>
    </submittedName>
</protein>
<comment type="caution">
    <text evidence="2">The sequence shown here is derived from an EMBL/GenBank/DDBJ whole genome shotgun (WGS) entry which is preliminary data.</text>
</comment>
<dbReference type="InterPro" id="IPR000182">
    <property type="entry name" value="GNAT_dom"/>
</dbReference>
<reference evidence="2 3" key="1">
    <citation type="submission" date="2022-11" db="EMBL/GenBank/DDBJ databases">
        <title>Viruses from the air-sea interface of a natural surface slick.</title>
        <authorList>
            <person name="Rahlff J."/>
            <person name="Holmfeldt K."/>
        </authorList>
    </citation>
    <scope>NUCLEOTIDE SEQUENCE [LARGE SCALE GENOMIC DNA]</scope>
    <source>
        <strain evidence="2 3">SMS4</strain>
    </source>
</reference>
<dbReference type="CDD" id="cd04301">
    <property type="entry name" value="NAT_SF"/>
    <property type="match status" value="1"/>
</dbReference>
<dbReference type="Gene3D" id="3.40.630.30">
    <property type="match status" value="1"/>
</dbReference>
<organism evidence="2 3">
    <name type="scientific">Rheinheimera baltica</name>
    <dbReference type="NCBI Taxonomy" id="67576"/>
    <lineage>
        <taxon>Bacteria</taxon>
        <taxon>Pseudomonadati</taxon>
        <taxon>Pseudomonadota</taxon>
        <taxon>Gammaproteobacteria</taxon>
        <taxon>Chromatiales</taxon>
        <taxon>Chromatiaceae</taxon>
        <taxon>Rheinheimera</taxon>
    </lineage>
</organism>
<feature type="domain" description="N-acetyltransferase" evidence="1">
    <location>
        <begin position="1"/>
        <end position="167"/>
    </location>
</feature>